<evidence type="ECO:0000313" key="1">
    <source>
        <dbReference type="EMBL" id="ESA12676.1"/>
    </source>
</evidence>
<dbReference type="EMBL" id="KI284685">
    <property type="protein sequence ID" value="ESA12676.1"/>
    <property type="molecule type" value="Genomic_DNA"/>
</dbReference>
<protein>
    <submittedName>
        <fullName evidence="1">Uncharacterized protein</fullName>
    </submittedName>
</protein>
<reference evidence="1" key="1">
    <citation type="submission" date="2013-07" db="EMBL/GenBank/DDBJ databases">
        <title>The genome of an arbuscular mycorrhizal fungus provides insights into the evolution of the oldest plant symbiosis.</title>
        <authorList>
            <consortium name="DOE Joint Genome Institute"/>
            <person name="Tisserant E."/>
            <person name="Malbreil M."/>
            <person name="Kuo A."/>
            <person name="Kohler A."/>
            <person name="Symeonidi A."/>
            <person name="Balestrini R."/>
            <person name="Charron P."/>
            <person name="Duensing N."/>
            <person name="Frei-dit-Frey N."/>
            <person name="Gianinazzi-Pearson V."/>
            <person name="Gilbert B."/>
            <person name="Handa Y."/>
            <person name="Hijri M."/>
            <person name="Kaul R."/>
            <person name="Kawaguchi M."/>
            <person name="Krajinski F."/>
            <person name="Lammers P."/>
            <person name="Lapierre D."/>
            <person name="Masclaux F.G."/>
            <person name="Murat C."/>
            <person name="Morin E."/>
            <person name="Ndikumana S."/>
            <person name="Pagni M."/>
            <person name="Petitpierre D."/>
            <person name="Requena N."/>
            <person name="Rosikiewicz P."/>
            <person name="Riley R."/>
            <person name="Saito K."/>
            <person name="San Clemente H."/>
            <person name="Shapiro H."/>
            <person name="van Tuinen D."/>
            <person name="Becard G."/>
            <person name="Bonfante P."/>
            <person name="Paszkowski U."/>
            <person name="Shachar-Hill Y."/>
            <person name="Young J.P."/>
            <person name="Sanders I.R."/>
            <person name="Henrissat B."/>
            <person name="Rensing S.A."/>
            <person name="Grigoriev I.V."/>
            <person name="Corradi N."/>
            <person name="Roux C."/>
            <person name="Martin F."/>
        </authorList>
    </citation>
    <scope>NUCLEOTIDE SEQUENCE</scope>
    <source>
        <strain evidence="1">DAOM 197198</strain>
    </source>
</reference>
<name>U9UAN4_RHIID</name>
<accession>U9UAN4</accession>
<sequence>MEEITFPCNKAGLTPVRPARENVSLQNITGIHSTVSVSLKPPVSFRSVLDFSASCNGAQVVRLLSDWLQLRGCRLNLMQDKY</sequence>
<feature type="non-terminal residue" evidence="1">
    <location>
        <position position="82"/>
    </location>
</feature>
<dbReference type="HOGENOM" id="CLU_2564767_0_0_1"/>
<proteinExistence type="predicted"/>
<gene>
    <name evidence="1" type="ORF">GLOINDRAFT_335383</name>
</gene>
<dbReference type="VEuPathDB" id="FungiDB:RhiirFUN_021726"/>
<dbReference type="AlphaFoldDB" id="U9UAN4"/>
<organism evidence="1">
    <name type="scientific">Rhizophagus irregularis (strain DAOM 181602 / DAOM 197198 / MUCL 43194)</name>
    <name type="common">Arbuscular mycorrhizal fungus</name>
    <name type="synonym">Glomus intraradices</name>
    <dbReference type="NCBI Taxonomy" id="747089"/>
    <lineage>
        <taxon>Eukaryota</taxon>
        <taxon>Fungi</taxon>
        <taxon>Fungi incertae sedis</taxon>
        <taxon>Mucoromycota</taxon>
        <taxon>Glomeromycotina</taxon>
        <taxon>Glomeromycetes</taxon>
        <taxon>Glomerales</taxon>
        <taxon>Glomeraceae</taxon>
        <taxon>Rhizophagus</taxon>
    </lineage>
</organism>